<evidence type="ECO:0000313" key="3">
    <source>
        <dbReference type="EMBL" id="EHR36361.1"/>
    </source>
</evidence>
<feature type="binding site" evidence="2">
    <location>
        <begin position="18"/>
        <end position="21"/>
    </location>
    <ligand>
        <name>substrate</name>
    </ligand>
</feature>
<dbReference type="GO" id="GO:0008834">
    <property type="term" value="F:ditrans,polycis-undecaprenyl-diphosphate synthase [(2E,6E)-farnesyl-diphosphate specific] activity"/>
    <property type="evidence" value="ECO:0007669"/>
    <property type="project" value="TreeGrafter"/>
</dbReference>
<comment type="cofactor">
    <cofactor evidence="2">
        <name>Mg(2+)</name>
        <dbReference type="ChEBI" id="CHEBI:18420"/>
    </cofactor>
    <text evidence="2">Binds 2 magnesium ions per subunit.</text>
</comment>
<dbReference type="EC" id="2.5.1.-" evidence="2"/>
<dbReference type="InterPro" id="IPR036424">
    <property type="entry name" value="UPP_synth-like_sf"/>
</dbReference>
<organism evidence="3 4">
    <name type="scientific">Facklamia languida CCUG 37842</name>
    <dbReference type="NCBI Taxonomy" id="883113"/>
    <lineage>
        <taxon>Bacteria</taxon>
        <taxon>Bacillati</taxon>
        <taxon>Bacillota</taxon>
        <taxon>Bacilli</taxon>
        <taxon>Lactobacillales</taxon>
        <taxon>Aerococcaceae</taxon>
        <taxon>Facklamia</taxon>
    </lineage>
</organism>
<feature type="binding site" evidence="2">
    <location>
        <begin position="194"/>
        <end position="196"/>
    </location>
    <ligand>
        <name>substrate</name>
    </ligand>
</feature>
<dbReference type="NCBIfam" id="NF011405">
    <property type="entry name" value="PRK14830.1"/>
    <property type="match status" value="1"/>
</dbReference>
<feature type="active site" evidence="2">
    <location>
        <position position="17"/>
    </location>
</feature>
<proteinExistence type="inferred from homology"/>
<evidence type="ECO:0000256" key="2">
    <source>
        <dbReference type="HAMAP-Rule" id="MF_01139"/>
    </source>
</evidence>
<comment type="subunit">
    <text evidence="2">Homodimer.</text>
</comment>
<feature type="binding site" evidence="2">
    <location>
        <position position="30"/>
    </location>
    <ligand>
        <name>substrate</name>
    </ligand>
</feature>
<dbReference type="GO" id="GO:0005829">
    <property type="term" value="C:cytosol"/>
    <property type="evidence" value="ECO:0007669"/>
    <property type="project" value="TreeGrafter"/>
</dbReference>
<feature type="active site" description="Proton acceptor" evidence="2">
    <location>
        <position position="65"/>
    </location>
</feature>
<dbReference type="PANTHER" id="PTHR10291">
    <property type="entry name" value="DEHYDRODOLICHYL DIPHOSPHATE SYNTHASE FAMILY MEMBER"/>
    <property type="match status" value="1"/>
</dbReference>
<dbReference type="FunFam" id="3.40.1180.10:FF:000001">
    <property type="entry name" value="(2E,6E)-farnesyl-diphosphate-specific ditrans,polycis-undecaprenyl-diphosphate synthase"/>
    <property type="match status" value="1"/>
</dbReference>
<dbReference type="GO" id="GO:0000287">
    <property type="term" value="F:magnesium ion binding"/>
    <property type="evidence" value="ECO:0007669"/>
    <property type="project" value="UniProtKB-UniRule"/>
</dbReference>
<feature type="binding site" evidence="2">
    <location>
        <position position="34"/>
    </location>
    <ligand>
        <name>substrate</name>
    </ligand>
</feature>
<comment type="function">
    <text evidence="2">Catalyzes the condensation of isopentenyl diphosphate (IPP) with allylic pyrophosphates generating different type of terpenoids.</text>
</comment>
<dbReference type="GO" id="GO:0016094">
    <property type="term" value="P:polyprenol biosynthetic process"/>
    <property type="evidence" value="ECO:0007669"/>
    <property type="project" value="TreeGrafter"/>
</dbReference>
<feature type="binding site" evidence="2">
    <location>
        <position position="66"/>
    </location>
    <ligand>
        <name>substrate</name>
    </ligand>
</feature>
<accession>H3NKH8</accession>
<comment type="similarity">
    <text evidence="2">Belongs to the UPP synthase family.</text>
</comment>
<dbReference type="SUPFAM" id="SSF64005">
    <property type="entry name" value="Undecaprenyl diphosphate synthase"/>
    <property type="match status" value="1"/>
</dbReference>
<dbReference type="GO" id="GO:0030145">
    <property type="term" value="F:manganese ion binding"/>
    <property type="evidence" value="ECO:0007669"/>
    <property type="project" value="TreeGrafter"/>
</dbReference>
<evidence type="ECO:0000256" key="1">
    <source>
        <dbReference type="ARBA" id="ARBA00022679"/>
    </source>
</evidence>
<dbReference type="InterPro" id="IPR018520">
    <property type="entry name" value="UPP_synth-like_CS"/>
</dbReference>
<name>H3NKH8_9LACT</name>
<keyword evidence="4" id="KW-1185">Reference proteome</keyword>
<dbReference type="AlphaFoldDB" id="H3NKH8"/>
<dbReference type="STRING" id="883113.HMPREF9708_01367"/>
<dbReference type="HAMAP" id="MF_01139">
    <property type="entry name" value="ISPT"/>
    <property type="match status" value="1"/>
</dbReference>
<dbReference type="EMBL" id="AGEG01000015">
    <property type="protein sequence ID" value="EHR36361.1"/>
    <property type="molecule type" value="Genomic_DNA"/>
</dbReference>
<feature type="binding site" evidence="2">
    <location>
        <position position="68"/>
    </location>
    <ligand>
        <name>substrate</name>
    </ligand>
</feature>
<keyword evidence="2" id="KW-0460">Magnesium</keyword>
<feature type="binding site" evidence="2">
    <location>
        <position position="17"/>
    </location>
    <ligand>
        <name>Mg(2+)</name>
        <dbReference type="ChEBI" id="CHEBI:18420"/>
    </ligand>
</feature>
<evidence type="ECO:0000313" key="4">
    <source>
        <dbReference type="Proteomes" id="UP000006190"/>
    </source>
</evidence>
<dbReference type="OrthoDB" id="4191603at2"/>
<feature type="binding site" evidence="2">
    <location>
        <position position="207"/>
    </location>
    <ligand>
        <name>Mg(2+)</name>
        <dbReference type="ChEBI" id="CHEBI:18420"/>
    </ligand>
</feature>
<reference evidence="3 4" key="1">
    <citation type="submission" date="2012-01" db="EMBL/GenBank/DDBJ databases">
        <title>The Genome Sequence of Facklamia languida CCUG 37842.</title>
        <authorList>
            <consortium name="The Broad Institute Genome Sequencing Platform"/>
            <person name="Earl A."/>
            <person name="Ward D."/>
            <person name="Feldgarden M."/>
            <person name="Gevers D."/>
            <person name="Huys G."/>
            <person name="Young S.K."/>
            <person name="Zeng Q."/>
            <person name="Gargeya S."/>
            <person name="Fitzgerald M."/>
            <person name="Haas B."/>
            <person name="Abouelleil A."/>
            <person name="Alvarado L."/>
            <person name="Arachchi H.M."/>
            <person name="Berlin A."/>
            <person name="Chapman S.B."/>
            <person name="Gearin G."/>
            <person name="Goldberg J."/>
            <person name="Griggs A."/>
            <person name="Gujja S."/>
            <person name="Hansen M."/>
            <person name="Heiman D."/>
            <person name="Howarth C."/>
            <person name="Larimer J."/>
            <person name="Lui A."/>
            <person name="MacDonald P.J.P."/>
            <person name="McCowen C."/>
            <person name="Montmayeur A."/>
            <person name="Murphy C."/>
            <person name="Neiman D."/>
            <person name="Pearson M."/>
            <person name="Priest M."/>
            <person name="Roberts A."/>
            <person name="Saif S."/>
            <person name="Shea T."/>
            <person name="Sisk P."/>
            <person name="Stolte C."/>
            <person name="Sykes S."/>
            <person name="Wortman J."/>
            <person name="Nusbaum C."/>
            <person name="Birren B."/>
        </authorList>
    </citation>
    <scope>NUCLEOTIDE SEQUENCE [LARGE SCALE GENOMIC DNA]</scope>
    <source>
        <strain evidence="3 4">CCUG 37842</strain>
    </source>
</reference>
<dbReference type="eggNOG" id="COG0020">
    <property type="taxonomic scope" value="Bacteria"/>
</dbReference>
<dbReference type="HOGENOM" id="CLU_038505_1_1_9"/>
<dbReference type="NCBIfam" id="TIGR00055">
    <property type="entry name" value="uppS"/>
    <property type="match status" value="1"/>
</dbReference>
<dbReference type="PROSITE" id="PS01066">
    <property type="entry name" value="UPP_SYNTHASE"/>
    <property type="match status" value="1"/>
</dbReference>
<dbReference type="RefSeq" id="WP_006309579.1">
    <property type="nucleotide sequence ID" value="NZ_JH601133.1"/>
</dbReference>
<sequence>MQDTRTDRPHHVAIIMDGNGRWAKKRHMPRVFGHKKGVETLKKITIRAHELGIKVLTVYAFSTENWSRPEEEVNFLMKLPKEFFDSFLPELIKHNVRVITIGNPSRLPQETQALMQEGLDRTAANTGMILNIALNYGGRQELVHASQAIAQQVLEGQLDPSAIDEDLLSQYLMTHPLGDYQDPDLMIRTSGELRLSNFLLWQLAYSEFYFTDVLWPDFTPAEFDQAIEAYQKRQRRYGKV</sequence>
<comment type="caution">
    <text evidence="3">The sequence shown here is derived from an EMBL/GenBank/DDBJ whole genome shotgun (WGS) entry which is preliminary data.</text>
</comment>
<protein>
    <recommendedName>
        <fullName evidence="2">Isoprenyl transferase</fullName>
        <ecNumber evidence="2">2.5.1.-</ecNumber>
    </recommendedName>
</protein>
<dbReference type="InterPro" id="IPR001441">
    <property type="entry name" value="UPP_synth-like"/>
</dbReference>
<feature type="binding site" evidence="2">
    <location>
        <position position="22"/>
    </location>
    <ligand>
        <name>substrate</name>
    </ligand>
</feature>
<dbReference type="PANTHER" id="PTHR10291:SF0">
    <property type="entry name" value="DEHYDRODOLICHYL DIPHOSPHATE SYNTHASE 2"/>
    <property type="match status" value="1"/>
</dbReference>
<gene>
    <name evidence="3" type="ORF">HMPREF9708_01367</name>
</gene>
<feature type="binding site" evidence="2">
    <location>
        <begin position="62"/>
        <end position="64"/>
    </location>
    <ligand>
        <name>substrate</name>
    </ligand>
</feature>
<keyword evidence="2" id="KW-0479">Metal-binding</keyword>
<dbReference type="PATRIC" id="fig|883113.3.peg.1364"/>
<dbReference type="Gene3D" id="3.40.1180.10">
    <property type="entry name" value="Decaprenyl diphosphate synthase-like"/>
    <property type="match status" value="1"/>
</dbReference>
<feature type="binding site" evidence="2">
    <location>
        <position position="188"/>
    </location>
    <ligand>
        <name>substrate</name>
    </ligand>
</feature>
<dbReference type="CDD" id="cd00475">
    <property type="entry name" value="Cis_IPPS"/>
    <property type="match status" value="1"/>
</dbReference>
<dbReference type="Proteomes" id="UP000006190">
    <property type="component" value="Unassembled WGS sequence"/>
</dbReference>
<keyword evidence="1 2" id="KW-0808">Transferase</keyword>
<dbReference type="Pfam" id="PF01255">
    <property type="entry name" value="Prenyltransf"/>
    <property type="match status" value="1"/>
</dbReference>